<sequence>MNSDPLKHDTIVDSDALSQLYAQYCHYKEEIRRGTYGRTPQFWIQYVDKVWILLRFSRAIKTNNLDLYMRSLQQLCPLMFTMDHHNYARYLTLYCASLLNLPNSHPGAEDLLRKGGLTVNRSNLPNCRTAIDLTIEQTINKHAKTKGGIVGFSKNCPAYYRWCVTRHSRASYVSATNVMVGVNNDSNGCPRDISPFNIIQSEKLVEKAISAIAGFVNPFEVDGGLICLSSANKTAVISLLLSEWEDDKYASRLQGRLLYFSHKDTCSLLSSEDGEITDSQLVQSLATSQEEADTKIILHCIHASMDLKCNTIIVRSPDTDVFLLPLAFADEIDKNFLFDTGTSNNRRQINVTVLKEKFSLNIRSALLGLHSFTGCDTVSSFTGKGKIRPFTIMCKDQNSVNCFQRLGTKEQIDDTLFDGLQKFVCLLYGHPSSNKVNDVRLKIVKKRFTPGDDRPLKQCHGMDLSQLPPCEMSLKNHIKRANYQSMIWRCASQTHPKLPNPENNGWKLSERGRLEINWCDGDIFPNEIVDILSKDDAVQDSDDDKDSVASDDIEWLSESEEDITDSDTD</sequence>
<comment type="caution">
    <text evidence="2">The sequence shown here is derived from an EMBL/GenBank/DDBJ whole genome shotgun (WGS) entry which is preliminary data.</text>
</comment>
<dbReference type="PANTHER" id="PTHR46704">
    <property type="entry name" value="CXC DOMAIN-CONTAINING PROTEIN-RELATED"/>
    <property type="match status" value="1"/>
</dbReference>
<reference evidence="2 3" key="1">
    <citation type="journal article" date="2021" name="Elife">
        <title>Chloroplast acquisition without the gene transfer in kleptoplastic sea slugs, Plakobranchus ocellatus.</title>
        <authorList>
            <person name="Maeda T."/>
            <person name="Takahashi S."/>
            <person name="Yoshida T."/>
            <person name="Shimamura S."/>
            <person name="Takaki Y."/>
            <person name="Nagai Y."/>
            <person name="Toyoda A."/>
            <person name="Suzuki Y."/>
            <person name="Arimoto A."/>
            <person name="Ishii H."/>
            <person name="Satoh N."/>
            <person name="Nishiyama T."/>
            <person name="Hasebe M."/>
            <person name="Maruyama T."/>
            <person name="Minagawa J."/>
            <person name="Obokata J."/>
            <person name="Shigenobu S."/>
        </authorList>
    </citation>
    <scope>NUCLEOTIDE SEQUENCE [LARGE SCALE GENOMIC DNA]</scope>
</reference>
<gene>
    <name evidence="2" type="ORF">ElyMa_006320900</name>
</gene>
<organism evidence="2 3">
    <name type="scientific">Elysia marginata</name>
    <dbReference type="NCBI Taxonomy" id="1093978"/>
    <lineage>
        <taxon>Eukaryota</taxon>
        <taxon>Metazoa</taxon>
        <taxon>Spiralia</taxon>
        <taxon>Lophotrochozoa</taxon>
        <taxon>Mollusca</taxon>
        <taxon>Gastropoda</taxon>
        <taxon>Heterobranchia</taxon>
        <taxon>Euthyneura</taxon>
        <taxon>Panpulmonata</taxon>
        <taxon>Sacoglossa</taxon>
        <taxon>Placobranchoidea</taxon>
        <taxon>Plakobranchidae</taxon>
        <taxon>Elysia</taxon>
    </lineage>
</organism>
<name>A0AAV4HJT9_9GAST</name>
<proteinExistence type="predicted"/>
<evidence type="ECO:0000313" key="3">
    <source>
        <dbReference type="Proteomes" id="UP000762676"/>
    </source>
</evidence>
<dbReference type="Proteomes" id="UP000762676">
    <property type="component" value="Unassembled WGS sequence"/>
</dbReference>
<feature type="region of interest" description="Disordered" evidence="1">
    <location>
        <begin position="535"/>
        <end position="569"/>
    </location>
</feature>
<evidence type="ECO:0000313" key="2">
    <source>
        <dbReference type="EMBL" id="GFR97323.1"/>
    </source>
</evidence>
<feature type="compositionally biased region" description="Acidic residues" evidence="1">
    <location>
        <begin position="538"/>
        <end position="569"/>
    </location>
</feature>
<evidence type="ECO:0000256" key="1">
    <source>
        <dbReference type="SAM" id="MobiDB-lite"/>
    </source>
</evidence>
<keyword evidence="3" id="KW-1185">Reference proteome</keyword>
<protein>
    <submittedName>
        <fullName evidence="2">Uncharacterized protein</fullName>
    </submittedName>
</protein>
<dbReference type="EMBL" id="BMAT01012698">
    <property type="protein sequence ID" value="GFR97323.1"/>
    <property type="molecule type" value="Genomic_DNA"/>
</dbReference>
<dbReference type="PANTHER" id="PTHR46704:SF9">
    <property type="entry name" value="BHLH DOMAIN-CONTAINING PROTEIN"/>
    <property type="match status" value="1"/>
</dbReference>
<dbReference type="AlphaFoldDB" id="A0AAV4HJT9"/>
<accession>A0AAV4HJT9</accession>